<dbReference type="PANTHER" id="PTHR31751">
    <property type="entry name" value="SI:CH211-108C17.2-RELATED-RELATED"/>
    <property type="match status" value="1"/>
</dbReference>
<dbReference type="RefSeq" id="XP_022294266.1">
    <property type="nucleotide sequence ID" value="XM_022438558.1"/>
</dbReference>
<dbReference type="AlphaFoldDB" id="A0A8B8AT61"/>
<evidence type="ECO:0000313" key="4">
    <source>
        <dbReference type="RefSeq" id="XP_022294266.1"/>
    </source>
</evidence>
<dbReference type="PANTHER" id="PTHR31751:SF7">
    <property type="entry name" value="THAP-TYPE DOMAIN-CONTAINING PROTEIN"/>
    <property type="match status" value="1"/>
</dbReference>
<gene>
    <name evidence="4" type="primary">LOC111104544</name>
</gene>
<sequence length="416" mass="48540">MMLQLMVLLSGATFDQFANGAKFINLVIGSASHFYKMQRQYRLAIEKYFQNHMEEMRKSFGGLPISVAVDVRYDTPGFSANRSTAVFMEAEKKVIIHMEVGDSREVERKSPRMEKLLIERGLSYLVFHSPVVVWEVISDASKTVISILKSEPFKHLHHSLDVWHKSKRLAASLIELAKRAAFKDLLPWIRPLVNHFWWCCSVSKGSIERLLKRWTGMLYHINNKHIWPGGRCHHPEIFQHPDGVKWLQRDSLAYKEFRKLVTNREWCGSLKYYTNCRQTWAIENFFSHTLLHYCPKQNSFSYDSYHIRNMLAVLDHNKHIGRAVRVGEDGEPYIQAQVSRRSKQWVAYQKKCPKDFKYIPELMSACMRETYGKPLNFYVKSCKERSLQSSQPNLSGTNNPGTKTLLASMKSRKNKR</sequence>
<feature type="signal peptide" evidence="2">
    <location>
        <begin position="1"/>
        <end position="20"/>
    </location>
</feature>
<evidence type="ECO:0000313" key="3">
    <source>
        <dbReference type="Proteomes" id="UP000694844"/>
    </source>
</evidence>
<feature type="compositionally biased region" description="Polar residues" evidence="1">
    <location>
        <begin position="388"/>
        <end position="402"/>
    </location>
</feature>
<organism evidence="3 4">
    <name type="scientific">Crassostrea virginica</name>
    <name type="common">Eastern oyster</name>
    <dbReference type="NCBI Taxonomy" id="6565"/>
    <lineage>
        <taxon>Eukaryota</taxon>
        <taxon>Metazoa</taxon>
        <taxon>Spiralia</taxon>
        <taxon>Lophotrochozoa</taxon>
        <taxon>Mollusca</taxon>
        <taxon>Bivalvia</taxon>
        <taxon>Autobranchia</taxon>
        <taxon>Pteriomorphia</taxon>
        <taxon>Ostreida</taxon>
        <taxon>Ostreoidea</taxon>
        <taxon>Ostreidae</taxon>
        <taxon>Crassostrea</taxon>
    </lineage>
</organism>
<evidence type="ECO:0000256" key="1">
    <source>
        <dbReference type="SAM" id="MobiDB-lite"/>
    </source>
</evidence>
<reference evidence="4" key="1">
    <citation type="submission" date="2025-08" db="UniProtKB">
        <authorList>
            <consortium name="RefSeq"/>
        </authorList>
    </citation>
    <scope>IDENTIFICATION</scope>
    <source>
        <tissue evidence="4">Whole sample</tissue>
    </source>
</reference>
<protein>
    <submittedName>
        <fullName evidence="4">Uncharacterized protein LOC111104544 isoform X1</fullName>
    </submittedName>
</protein>
<feature type="region of interest" description="Disordered" evidence="1">
    <location>
        <begin position="388"/>
        <end position="416"/>
    </location>
</feature>
<dbReference type="KEGG" id="cvn:111104544"/>
<evidence type="ECO:0000256" key="2">
    <source>
        <dbReference type="SAM" id="SignalP"/>
    </source>
</evidence>
<name>A0A8B8AT61_CRAVI</name>
<accession>A0A8B8AT61</accession>
<keyword evidence="3" id="KW-1185">Reference proteome</keyword>
<dbReference type="GeneID" id="111104544"/>
<proteinExistence type="predicted"/>
<dbReference type="OrthoDB" id="6132446at2759"/>
<feature type="chain" id="PRO_5033984501" evidence="2">
    <location>
        <begin position="21"/>
        <end position="416"/>
    </location>
</feature>
<dbReference type="Proteomes" id="UP000694844">
    <property type="component" value="Chromosome 7"/>
</dbReference>
<keyword evidence="2" id="KW-0732">Signal</keyword>